<dbReference type="AlphaFoldDB" id="A0A0W8FRK2"/>
<comment type="caution">
    <text evidence="2">The sequence shown here is derived from an EMBL/GenBank/DDBJ whole genome shotgun (WGS) entry which is preliminary data.</text>
</comment>
<keyword evidence="1" id="KW-0812">Transmembrane</keyword>
<name>A0A0W8FRK2_9ZZZZ</name>
<feature type="transmembrane region" description="Helical" evidence="1">
    <location>
        <begin position="12"/>
        <end position="31"/>
    </location>
</feature>
<accession>A0A0W8FRK2</accession>
<evidence type="ECO:0000256" key="1">
    <source>
        <dbReference type="SAM" id="Phobius"/>
    </source>
</evidence>
<organism evidence="2">
    <name type="scientific">hydrocarbon metagenome</name>
    <dbReference type="NCBI Taxonomy" id="938273"/>
    <lineage>
        <taxon>unclassified sequences</taxon>
        <taxon>metagenomes</taxon>
        <taxon>ecological metagenomes</taxon>
    </lineage>
</organism>
<keyword evidence="1" id="KW-0472">Membrane</keyword>
<gene>
    <name evidence="2" type="ORF">ASZ90_007258</name>
</gene>
<keyword evidence="1" id="KW-1133">Transmembrane helix</keyword>
<sequence length="39" mass="4640">MAGSLPKPAMIWLQYFCLYLVVKELLLKSFLNKKLNMFF</sequence>
<evidence type="ECO:0000313" key="2">
    <source>
        <dbReference type="EMBL" id="KUG22947.1"/>
    </source>
</evidence>
<proteinExistence type="predicted"/>
<dbReference type="EMBL" id="LNQE01000930">
    <property type="protein sequence ID" value="KUG22947.1"/>
    <property type="molecule type" value="Genomic_DNA"/>
</dbReference>
<protein>
    <submittedName>
        <fullName evidence="2">Uncharacterized protein</fullName>
    </submittedName>
</protein>
<reference evidence="2" key="1">
    <citation type="journal article" date="2015" name="Proc. Natl. Acad. Sci. U.S.A.">
        <title>Networks of energetic and metabolic interactions define dynamics in microbial communities.</title>
        <authorList>
            <person name="Embree M."/>
            <person name="Liu J.K."/>
            <person name="Al-Bassam M.M."/>
            <person name="Zengler K."/>
        </authorList>
    </citation>
    <scope>NUCLEOTIDE SEQUENCE</scope>
</reference>